<organism evidence="1 2">
    <name type="scientific">Carpinus fangiana</name>
    <dbReference type="NCBI Taxonomy" id="176857"/>
    <lineage>
        <taxon>Eukaryota</taxon>
        <taxon>Viridiplantae</taxon>
        <taxon>Streptophyta</taxon>
        <taxon>Embryophyta</taxon>
        <taxon>Tracheophyta</taxon>
        <taxon>Spermatophyta</taxon>
        <taxon>Magnoliopsida</taxon>
        <taxon>eudicotyledons</taxon>
        <taxon>Gunneridae</taxon>
        <taxon>Pentapetalae</taxon>
        <taxon>rosids</taxon>
        <taxon>fabids</taxon>
        <taxon>Fagales</taxon>
        <taxon>Betulaceae</taxon>
        <taxon>Carpinus</taxon>
    </lineage>
</organism>
<dbReference type="EMBL" id="VIBQ01000095">
    <property type="protein sequence ID" value="KAB8731800.1"/>
    <property type="molecule type" value="Genomic_DNA"/>
</dbReference>
<dbReference type="AlphaFoldDB" id="A0A5N6L3Z4"/>
<name>A0A5N6L3Z4_9ROSI</name>
<keyword evidence="2" id="KW-1185">Reference proteome</keyword>
<comment type="caution">
    <text evidence="1">The sequence shown here is derived from an EMBL/GenBank/DDBJ whole genome shotgun (WGS) entry which is preliminary data.</text>
</comment>
<protein>
    <submittedName>
        <fullName evidence="1">Uncharacterized protein</fullName>
    </submittedName>
</protein>
<accession>A0A5N6L3Z4</accession>
<evidence type="ECO:0000313" key="1">
    <source>
        <dbReference type="EMBL" id="KAB8731800.1"/>
    </source>
</evidence>
<gene>
    <name evidence="1" type="ORF">FH972_026438</name>
</gene>
<evidence type="ECO:0000313" key="2">
    <source>
        <dbReference type="Proteomes" id="UP000327013"/>
    </source>
</evidence>
<sequence length="60" mass="7242">MAQIVFVVQINLRVYIRALKDFHELKRKIVGLYYLLKQVDYFKEENPRNDEEVLERSSPS</sequence>
<dbReference type="Proteomes" id="UP000327013">
    <property type="component" value="Unassembled WGS sequence"/>
</dbReference>
<reference evidence="1 2" key="1">
    <citation type="submission" date="2019-06" db="EMBL/GenBank/DDBJ databases">
        <title>A chromosomal-level reference genome of Carpinus fangiana (Coryloideae, Betulaceae).</title>
        <authorList>
            <person name="Yang X."/>
            <person name="Wang Z."/>
            <person name="Zhang L."/>
            <person name="Hao G."/>
            <person name="Liu J."/>
            <person name="Yang Y."/>
        </authorList>
    </citation>
    <scope>NUCLEOTIDE SEQUENCE [LARGE SCALE GENOMIC DNA]</scope>
    <source>
        <strain evidence="1">Cfa_2016G</strain>
        <tissue evidence="1">Leaf</tissue>
    </source>
</reference>
<proteinExistence type="predicted"/>